<comment type="similarity">
    <text evidence="4">Belongs to the TonB-dependent receptor family.</text>
</comment>
<dbReference type="SUPFAM" id="SSF56935">
    <property type="entry name" value="Porins"/>
    <property type="match status" value="1"/>
</dbReference>
<comment type="caution">
    <text evidence="9">The sequence shown here is derived from an EMBL/GenBank/DDBJ whole genome shotgun (WGS) entry which is preliminary data.</text>
</comment>
<evidence type="ECO:0000259" key="7">
    <source>
        <dbReference type="Pfam" id="PF00593"/>
    </source>
</evidence>
<keyword evidence="4" id="KW-0798">TonB box</keyword>
<dbReference type="RefSeq" id="WP_188843701.1">
    <property type="nucleotide sequence ID" value="NZ_BMOT01000016.1"/>
</dbReference>
<evidence type="ECO:0000256" key="5">
    <source>
        <dbReference type="SAM" id="MobiDB-lite"/>
    </source>
</evidence>
<accession>A0ABT0L573</accession>
<evidence type="ECO:0000256" key="6">
    <source>
        <dbReference type="SAM" id="SignalP"/>
    </source>
</evidence>
<organism evidence="9 10">
    <name type="scientific">Shewanella aestuarii</name>
    <dbReference type="NCBI Taxonomy" id="1028752"/>
    <lineage>
        <taxon>Bacteria</taxon>
        <taxon>Pseudomonadati</taxon>
        <taxon>Pseudomonadota</taxon>
        <taxon>Gammaproteobacteria</taxon>
        <taxon>Alteromonadales</taxon>
        <taxon>Shewanellaceae</taxon>
        <taxon>Shewanella</taxon>
    </lineage>
</organism>
<keyword evidence="10" id="KW-1185">Reference proteome</keyword>
<protein>
    <submittedName>
        <fullName evidence="9">TonB-dependent receptor</fullName>
    </submittedName>
</protein>
<feature type="region of interest" description="Disordered" evidence="5">
    <location>
        <begin position="35"/>
        <end position="60"/>
    </location>
</feature>
<feature type="domain" description="TonB-dependent receptor plug" evidence="8">
    <location>
        <begin position="87"/>
        <end position="177"/>
    </location>
</feature>
<evidence type="ECO:0000259" key="8">
    <source>
        <dbReference type="Pfam" id="PF07715"/>
    </source>
</evidence>
<dbReference type="InterPro" id="IPR037066">
    <property type="entry name" value="Plug_dom_sf"/>
</dbReference>
<keyword evidence="2 4" id="KW-0472">Membrane</keyword>
<comment type="subcellular location">
    <subcellularLocation>
        <location evidence="1 4">Cell outer membrane</location>
    </subcellularLocation>
</comment>
<evidence type="ECO:0000256" key="3">
    <source>
        <dbReference type="ARBA" id="ARBA00023237"/>
    </source>
</evidence>
<keyword evidence="9" id="KW-0675">Receptor</keyword>
<dbReference type="Pfam" id="PF07715">
    <property type="entry name" value="Plug"/>
    <property type="match status" value="1"/>
</dbReference>
<sequence length="907" mass="100902">MKTKPSFTANKLTLAILSVLSVTSLAATQAIAQDETLNEPTSSTQTSSTQTSTQTAGESFPIEPIEVISVTGRLRTSASAATEERREQIAVADIMGSEQISRTGDSDAAAALRRVTGLTLKDGKFIYVRGLGERYSSTSLNGAIVPSPDPTRNVVPLDMFPASIIESLSVQKSASAEKPAAFGGGHVDIRTKAIPANFFFKTSVGGRFNTNDSNDTYTYNGGGDDWTGKDDGTRGMPASIDNTINQYGGISPIDIVSGSNGAINYPTAQKMNRELALDMYRDMAVKTANTDPGFRGDIAIGDRWDMSDDMVFGALAAYSYKQQAENYTKYEVELDGDSEQTQIENQKDIMGTDSIVQMSAMLNLGLEIGYNHKIETFSTYLRDTSDDVSVGIEETIDTLGEPNALQVYGIDYEERTLISNQIKGHHFIEAFNDAEFNWMFSDASSERNAPNELSYTYNVILDQANTPVSRNLNTQDAPKYVYSNLQDDSQNYGWDFAYPVQFDDALMKMKVGYQYYERTRESYATRLGFDVDLSPTDPNGDILSKEFNNIFSDDNINNNTLGLELKDASTDTEDYVAAEKNDAAFISVDVDFDDVWRFYAGIRYENFRRVTLPITPEGDISDEGGRYDLSDYAIAEDGWFPSMSLTWKQTDTSQWRLGASKTIVRPDLREVSPVRFQDPVTGFDFFGNPELTSSDIYNLDVRWEYYSEAGDNFSLGAFYKDVDAPIEPIQRISEAGRQLKFYNAESGYVYGLEAEFLQTLDFISEGSLWEDFFVAGNLTLGDSEITIAPNGEIDPTNNTRRMTGHSAWVANMQLSYDSSNSYHSATLVYNVFGERIAYGGRGGLDDVYEKPFHSLDFTYSFFPTTSMAIKLKAKNLLGETTEYDQQDIQVYAKDPGTEYTLQFSYEY</sequence>
<keyword evidence="3" id="KW-0998">Cell outer membrane</keyword>
<name>A0ABT0L573_9GAMM</name>
<dbReference type="Pfam" id="PF00593">
    <property type="entry name" value="TonB_dep_Rec_b-barrel"/>
    <property type="match status" value="1"/>
</dbReference>
<feature type="domain" description="TonB-dependent receptor-like beta-barrel" evidence="7">
    <location>
        <begin position="452"/>
        <end position="861"/>
    </location>
</feature>
<evidence type="ECO:0000313" key="9">
    <source>
        <dbReference type="EMBL" id="MCL1118860.1"/>
    </source>
</evidence>
<reference evidence="9 10" key="1">
    <citation type="submission" date="2022-01" db="EMBL/GenBank/DDBJ databases">
        <title>Whole genome-based taxonomy of the Shewanellaceae.</title>
        <authorList>
            <person name="Martin-Rodriguez A.J."/>
        </authorList>
    </citation>
    <scope>NUCLEOTIDE SEQUENCE [LARGE SCALE GENOMIC DNA]</scope>
    <source>
        <strain evidence="9 10">JCM 17801</strain>
    </source>
</reference>
<dbReference type="EMBL" id="JAKILK010000017">
    <property type="protein sequence ID" value="MCL1118860.1"/>
    <property type="molecule type" value="Genomic_DNA"/>
</dbReference>
<dbReference type="InterPro" id="IPR000531">
    <property type="entry name" value="Beta-barrel_TonB"/>
</dbReference>
<dbReference type="InterPro" id="IPR036942">
    <property type="entry name" value="Beta-barrel_TonB_sf"/>
</dbReference>
<feature type="chain" id="PRO_5046505887" evidence="6">
    <location>
        <begin position="33"/>
        <end position="907"/>
    </location>
</feature>
<evidence type="ECO:0000313" key="10">
    <source>
        <dbReference type="Proteomes" id="UP001203212"/>
    </source>
</evidence>
<dbReference type="PANTHER" id="PTHR40980">
    <property type="entry name" value="PLUG DOMAIN-CONTAINING PROTEIN"/>
    <property type="match status" value="1"/>
</dbReference>
<evidence type="ECO:0000256" key="2">
    <source>
        <dbReference type="ARBA" id="ARBA00023136"/>
    </source>
</evidence>
<keyword evidence="6" id="KW-0732">Signal</keyword>
<feature type="signal peptide" evidence="6">
    <location>
        <begin position="1"/>
        <end position="32"/>
    </location>
</feature>
<dbReference type="Gene3D" id="2.40.170.20">
    <property type="entry name" value="TonB-dependent receptor, beta-barrel domain"/>
    <property type="match status" value="1"/>
</dbReference>
<gene>
    <name evidence="9" type="ORF">L2689_16675</name>
</gene>
<proteinExistence type="inferred from homology"/>
<feature type="compositionally biased region" description="Low complexity" evidence="5">
    <location>
        <begin position="41"/>
        <end position="55"/>
    </location>
</feature>
<evidence type="ECO:0000256" key="1">
    <source>
        <dbReference type="ARBA" id="ARBA00004442"/>
    </source>
</evidence>
<evidence type="ECO:0000256" key="4">
    <source>
        <dbReference type="RuleBase" id="RU003357"/>
    </source>
</evidence>
<dbReference type="Proteomes" id="UP001203212">
    <property type="component" value="Unassembled WGS sequence"/>
</dbReference>
<dbReference type="PANTHER" id="PTHR40980:SF5">
    <property type="entry name" value="TONB-DEPENDENT RECEPTOR"/>
    <property type="match status" value="1"/>
</dbReference>
<dbReference type="Gene3D" id="2.170.130.10">
    <property type="entry name" value="TonB-dependent receptor, plug domain"/>
    <property type="match status" value="1"/>
</dbReference>
<dbReference type="InterPro" id="IPR012910">
    <property type="entry name" value="Plug_dom"/>
</dbReference>